<keyword evidence="1" id="KW-0805">Transcription regulation</keyword>
<dbReference type="HOGENOM" id="CLU_107911_0_0_11"/>
<evidence type="ECO:0000256" key="4">
    <source>
        <dbReference type="PROSITE-ProRule" id="PRU00335"/>
    </source>
</evidence>
<keyword evidence="2 4" id="KW-0238">DNA-binding</keyword>
<dbReference type="eggNOG" id="COG1309">
    <property type="taxonomic scope" value="Bacteria"/>
</dbReference>
<dbReference type="GO" id="GO:0000976">
    <property type="term" value="F:transcription cis-regulatory region binding"/>
    <property type="evidence" value="ECO:0007669"/>
    <property type="project" value="TreeGrafter"/>
</dbReference>
<dbReference type="InterPro" id="IPR050109">
    <property type="entry name" value="HTH-type_TetR-like_transc_reg"/>
</dbReference>
<reference evidence="7" key="1">
    <citation type="submission" date="2009-10" db="EMBL/GenBank/DDBJ databases">
        <title>The complete chromosome of Gordonia bronchialis DSM 43247.</title>
        <authorList>
            <consortium name="US DOE Joint Genome Institute (JGI-PGF)"/>
            <person name="Lucas S."/>
            <person name="Copeland A."/>
            <person name="Lapidus A."/>
            <person name="Glavina del Rio T."/>
            <person name="Dalin E."/>
            <person name="Tice H."/>
            <person name="Bruce D."/>
            <person name="Goodwin L."/>
            <person name="Pitluck S."/>
            <person name="Kyrpides N."/>
            <person name="Mavromatis K."/>
            <person name="Ivanova N."/>
            <person name="Ovchinnikova G."/>
            <person name="Saunders E."/>
            <person name="Brettin T."/>
            <person name="Detter J.C."/>
            <person name="Han C."/>
            <person name="Larimer F."/>
            <person name="Land M."/>
            <person name="Hauser L."/>
            <person name="Markowitz V."/>
            <person name="Cheng J.-F."/>
            <person name="Hugenholtz P."/>
            <person name="Woyke T."/>
            <person name="Wu D."/>
            <person name="Jando M."/>
            <person name="Schneider S."/>
            <person name="Goeker M."/>
            <person name="Klenk H.-P."/>
            <person name="Eisen J.A."/>
        </authorList>
    </citation>
    <scope>NUCLEOTIDE SEQUENCE [LARGE SCALE GENOMIC DNA]</scope>
    <source>
        <strain evidence="7">ATCC 25592 / DSM 43247 / BCRC 13721 / JCM 3198 / KCTC 3076 / NBRC 16047 / NCTC 10667</strain>
    </source>
</reference>
<dbReference type="PANTHER" id="PTHR30055">
    <property type="entry name" value="HTH-TYPE TRANSCRIPTIONAL REGULATOR RUTR"/>
    <property type="match status" value="1"/>
</dbReference>
<evidence type="ECO:0000259" key="5">
    <source>
        <dbReference type="PROSITE" id="PS50977"/>
    </source>
</evidence>
<evidence type="ECO:0000313" key="6">
    <source>
        <dbReference type="EMBL" id="ACY22877.1"/>
    </source>
</evidence>
<dbReference type="OrthoDB" id="4726108at2"/>
<keyword evidence="7" id="KW-1185">Reference proteome</keyword>
<organism evidence="6 7">
    <name type="scientific">Gordonia bronchialis (strain ATCC 25592 / DSM 43247 / BCRC 13721 / JCM 3198 / KCTC 3076 / NBRC 16047 / NCTC 10667)</name>
    <name type="common">Rhodococcus bronchialis</name>
    <dbReference type="NCBI Taxonomy" id="526226"/>
    <lineage>
        <taxon>Bacteria</taxon>
        <taxon>Bacillati</taxon>
        <taxon>Actinomycetota</taxon>
        <taxon>Actinomycetes</taxon>
        <taxon>Mycobacteriales</taxon>
        <taxon>Gordoniaceae</taxon>
        <taxon>Gordonia</taxon>
    </lineage>
</organism>
<dbReference type="GO" id="GO:0003700">
    <property type="term" value="F:DNA-binding transcription factor activity"/>
    <property type="evidence" value="ECO:0007669"/>
    <property type="project" value="TreeGrafter"/>
</dbReference>
<evidence type="ECO:0000313" key="7">
    <source>
        <dbReference type="Proteomes" id="UP000001219"/>
    </source>
</evidence>
<reference evidence="6 7" key="2">
    <citation type="journal article" date="2010" name="Stand. Genomic Sci.">
        <title>Complete genome sequence of Gordonia bronchialis type strain (3410).</title>
        <authorList>
            <person name="Ivanova N."/>
            <person name="Sikorski J."/>
            <person name="Jando M."/>
            <person name="Lapidus A."/>
            <person name="Nolan M."/>
            <person name="Lucas S."/>
            <person name="Del Rio T.G."/>
            <person name="Tice H."/>
            <person name="Copeland A."/>
            <person name="Cheng J.F."/>
            <person name="Chen F."/>
            <person name="Bruce D."/>
            <person name="Goodwin L."/>
            <person name="Pitluck S."/>
            <person name="Mavromatis K."/>
            <person name="Ovchinnikova G."/>
            <person name="Pati A."/>
            <person name="Chen A."/>
            <person name="Palaniappan K."/>
            <person name="Land M."/>
            <person name="Hauser L."/>
            <person name="Chang Y.J."/>
            <person name="Jeffries C.D."/>
            <person name="Chain P."/>
            <person name="Saunders E."/>
            <person name="Han C."/>
            <person name="Detter J.C."/>
            <person name="Brettin T."/>
            <person name="Rohde M."/>
            <person name="Goker M."/>
            <person name="Bristow J."/>
            <person name="Eisen J.A."/>
            <person name="Markowitz V."/>
            <person name="Hugenholtz P."/>
            <person name="Klenk H.P."/>
            <person name="Kyrpides N.C."/>
        </authorList>
    </citation>
    <scope>NUCLEOTIDE SEQUENCE [LARGE SCALE GENOMIC DNA]</scope>
    <source>
        <strain evidence="7">ATCC 25592 / DSM 43247 / BCRC 13721 / JCM 3198 / KCTC 3076 / NBRC 16047 / NCTC 10667</strain>
    </source>
</reference>
<dbReference type="Proteomes" id="UP000001219">
    <property type="component" value="Chromosome"/>
</dbReference>
<keyword evidence="3" id="KW-0804">Transcription</keyword>
<evidence type="ECO:0000256" key="1">
    <source>
        <dbReference type="ARBA" id="ARBA00023015"/>
    </source>
</evidence>
<sequence length="216" mass="23924">MGEDVQTGRVYRSTRRAEQARVTRMQILGAAHDLFVSRGYARTTIVDIATAAGVSKESVYAIFKNKATVLARVWDITIGGDDEDVVFHERPMIAEIRRETDLARRLDMQARMATAVARRIAPLVLAVRGAAASEPAAADMLAEMDRQRYVGIGHMAREAAATGRLAISESECHDLMWATSDPTLWQRLVAERGWSDERYAAYLACMWKAALLVGPD</sequence>
<dbReference type="InterPro" id="IPR001647">
    <property type="entry name" value="HTH_TetR"/>
</dbReference>
<dbReference type="Gene3D" id="1.10.357.10">
    <property type="entry name" value="Tetracycline Repressor, domain 2"/>
    <property type="match status" value="1"/>
</dbReference>
<dbReference type="SUPFAM" id="SSF46689">
    <property type="entry name" value="Homeodomain-like"/>
    <property type="match status" value="1"/>
</dbReference>
<dbReference type="AlphaFoldDB" id="D0L2H4"/>
<name>D0L2H4_GORB4</name>
<dbReference type="Pfam" id="PF00440">
    <property type="entry name" value="TetR_N"/>
    <property type="match status" value="1"/>
</dbReference>
<evidence type="ECO:0000256" key="3">
    <source>
        <dbReference type="ARBA" id="ARBA00023163"/>
    </source>
</evidence>
<accession>D0L2H4</accession>
<dbReference type="EMBL" id="CP001802">
    <property type="protein sequence ID" value="ACY22877.1"/>
    <property type="molecule type" value="Genomic_DNA"/>
</dbReference>
<dbReference type="PRINTS" id="PR00455">
    <property type="entry name" value="HTHTETR"/>
</dbReference>
<evidence type="ECO:0000256" key="2">
    <source>
        <dbReference type="ARBA" id="ARBA00023125"/>
    </source>
</evidence>
<dbReference type="KEGG" id="gbr:Gbro_3693"/>
<dbReference type="PROSITE" id="PS50977">
    <property type="entry name" value="HTH_TETR_2"/>
    <property type="match status" value="1"/>
</dbReference>
<dbReference type="RefSeq" id="WP_012835384.1">
    <property type="nucleotide sequence ID" value="NC_013441.1"/>
</dbReference>
<proteinExistence type="predicted"/>
<dbReference type="InterPro" id="IPR009057">
    <property type="entry name" value="Homeodomain-like_sf"/>
</dbReference>
<feature type="DNA-binding region" description="H-T-H motif" evidence="4">
    <location>
        <begin position="44"/>
        <end position="63"/>
    </location>
</feature>
<feature type="domain" description="HTH tetR-type" evidence="5">
    <location>
        <begin position="21"/>
        <end position="81"/>
    </location>
</feature>
<dbReference type="STRING" id="526226.Gbro_3693"/>
<gene>
    <name evidence="6" type="ordered locus">Gbro_3693</name>
</gene>
<dbReference type="PANTHER" id="PTHR30055:SF234">
    <property type="entry name" value="HTH-TYPE TRANSCRIPTIONAL REGULATOR BETI"/>
    <property type="match status" value="1"/>
</dbReference>
<protein>
    <submittedName>
        <fullName evidence="6">Regulatory protein TetR</fullName>
    </submittedName>
</protein>